<name>A0A7W8DQH7_9BACT</name>
<accession>A0A7W8DQH7</accession>
<dbReference type="AlphaFoldDB" id="A0A7W8DQH7"/>
<dbReference type="RefSeq" id="WP_184209379.1">
    <property type="nucleotide sequence ID" value="NZ_JACHIF010000005.1"/>
</dbReference>
<dbReference type="Pfam" id="PF00550">
    <property type="entry name" value="PP-binding"/>
    <property type="match status" value="1"/>
</dbReference>
<dbReference type="SUPFAM" id="SSF47336">
    <property type="entry name" value="ACP-like"/>
    <property type="match status" value="1"/>
</dbReference>
<dbReference type="InterPro" id="IPR009081">
    <property type="entry name" value="PP-bd_ACP"/>
</dbReference>
<evidence type="ECO:0000313" key="3">
    <source>
        <dbReference type="Proteomes" id="UP000534294"/>
    </source>
</evidence>
<dbReference type="Gene3D" id="1.10.1200.10">
    <property type="entry name" value="ACP-like"/>
    <property type="match status" value="1"/>
</dbReference>
<protein>
    <submittedName>
        <fullName evidence="2">Acyl carrier protein</fullName>
    </submittedName>
</protein>
<dbReference type="Proteomes" id="UP000534294">
    <property type="component" value="Unassembled WGS sequence"/>
</dbReference>
<dbReference type="InterPro" id="IPR036736">
    <property type="entry name" value="ACP-like_sf"/>
</dbReference>
<comment type="caution">
    <text evidence="2">The sequence shown here is derived from an EMBL/GenBank/DDBJ whole genome shotgun (WGS) entry which is preliminary data.</text>
</comment>
<sequence>MPDISPEAVITLITQHQIVETSEALTPDVDLFAQGLDSMAMMQLMLHLEREFSVRISPAEMTRNHFATARVLSSWLSHPNRSAV</sequence>
<proteinExistence type="predicted"/>
<evidence type="ECO:0000313" key="2">
    <source>
        <dbReference type="EMBL" id="MBB5038493.1"/>
    </source>
</evidence>
<evidence type="ECO:0000259" key="1">
    <source>
        <dbReference type="PROSITE" id="PS50075"/>
    </source>
</evidence>
<dbReference type="EMBL" id="JACHIF010000005">
    <property type="protein sequence ID" value="MBB5038493.1"/>
    <property type="molecule type" value="Genomic_DNA"/>
</dbReference>
<organism evidence="2 3">
    <name type="scientific">Prosthecobacter dejongeii</name>
    <dbReference type="NCBI Taxonomy" id="48465"/>
    <lineage>
        <taxon>Bacteria</taxon>
        <taxon>Pseudomonadati</taxon>
        <taxon>Verrucomicrobiota</taxon>
        <taxon>Verrucomicrobiia</taxon>
        <taxon>Verrucomicrobiales</taxon>
        <taxon>Verrucomicrobiaceae</taxon>
        <taxon>Prosthecobacter</taxon>
    </lineage>
</organism>
<feature type="domain" description="Carrier" evidence="1">
    <location>
        <begin position="3"/>
        <end position="80"/>
    </location>
</feature>
<dbReference type="PROSITE" id="PS50075">
    <property type="entry name" value="CARRIER"/>
    <property type="match status" value="1"/>
</dbReference>
<keyword evidence="3" id="KW-1185">Reference proteome</keyword>
<reference evidence="2 3" key="1">
    <citation type="submission" date="2020-08" db="EMBL/GenBank/DDBJ databases">
        <title>Genomic Encyclopedia of Type Strains, Phase IV (KMG-IV): sequencing the most valuable type-strain genomes for metagenomic binning, comparative biology and taxonomic classification.</title>
        <authorList>
            <person name="Goeker M."/>
        </authorList>
    </citation>
    <scope>NUCLEOTIDE SEQUENCE [LARGE SCALE GENOMIC DNA]</scope>
    <source>
        <strain evidence="2 3">DSM 12251</strain>
    </source>
</reference>
<gene>
    <name evidence="2" type="ORF">HNQ64_002756</name>
</gene>